<evidence type="ECO:0000313" key="4">
    <source>
        <dbReference type="EMBL" id="KAK6589433.1"/>
    </source>
</evidence>
<sequence>MFQGLTYEDANFPIVCDKCLGETKFLRVTKSSQEKSCKICNRPCTVFRWKILSSKKYAQTSICYTCGKLRNVCQSCICDMNFGLPLYHRESYLKSKIEEGDKKAIQLLNIPESVENRDHFLENKYSVSCNDKIEENTQLRKEILNDIYVKNNRKNYENDEKKNHFPKHSKTKKNISKSSNE</sequence>
<dbReference type="GO" id="GO:0000974">
    <property type="term" value="C:Prp19 complex"/>
    <property type="evidence" value="ECO:0007669"/>
    <property type="project" value="TreeGrafter"/>
</dbReference>
<evidence type="ECO:0000256" key="2">
    <source>
        <dbReference type="SAM" id="MobiDB-lite"/>
    </source>
</evidence>
<dbReference type="InterPro" id="IPR039171">
    <property type="entry name" value="Cwc2/Slt11"/>
</dbReference>
<dbReference type="EMBL" id="JAWDEY010000012">
    <property type="protein sequence ID" value="KAK6589433.1"/>
    <property type="molecule type" value="Genomic_DNA"/>
</dbReference>
<dbReference type="GO" id="GO:0036002">
    <property type="term" value="F:pre-mRNA binding"/>
    <property type="evidence" value="ECO:0007669"/>
    <property type="project" value="TreeGrafter"/>
</dbReference>
<accession>A0AAV9XXI1</accession>
<feature type="region of interest" description="Disordered" evidence="2">
    <location>
        <begin position="155"/>
        <end position="181"/>
    </location>
</feature>
<evidence type="ECO:0000259" key="3">
    <source>
        <dbReference type="Pfam" id="PF21369"/>
    </source>
</evidence>
<comment type="caution">
    <text evidence="4">The sequence shown here is derived from an EMBL/GenBank/DDBJ whole genome shotgun (WGS) entry which is preliminary data.</text>
</comment>
<protein>
    <recommendedName>
        <fullName evidence="3">STL11/RBM22-like N-terminal domain-containing protein</fullName>
    </recommendedName>
</protein>
<dbReference type="Proteomes" id="UP001311799">
    <property type="component" value="Unassembled WGS sequence"/>
</dbReference>
<evidence type="ECO:0000256" key="1">
    <source>
        <dbReference type="ARBA" id="ARBA00022884"/>
    </source>
</evidence>
<dbReference type="Pfam" id="PF21369">
    <property type="entry name" value="STL11_N"/>
    <property type="match status" value="1"/>
</dbReference>
<dbReference type="PANTHER" id="PTHR14089:SF6">
    <property type="entry name" value="PRE-MRNA-SPLICING FACTOR RBM22"/>
    <property type="match status" value="1"/>
</dbReference>
<dbReference type="GO" id="GO:0017070">
    <property type="term" value="F:U6 snRNA binding"/>
    <property type="evidence" value="ECO:0007669"/>
    <property type="project" value="TreeGrafter"/>
</dbReference>
<dbReference type="InterPro" id="IPR048995">
    <property type="entry name" value="STL11/RBM22-like_N"/>
</dbReference>
<reference evidence="4 5" key="1">
    <citation type="submission" date="2023-10" db="EMBL/GenBank/DDBJ databases">
        <title>Comparative genomics analysis reveals potential genetic determinants of host preference in Cryptosporidium xiaoi.</title>
        <authorList>
            <person name="Xiao L."/>
            <person name="Li J."/>
        </authorList>
    </citation>
    <scope>NUCLEOTIDE SEQUENCE [LARGE SCALE GENOMIC DNA]</scope>
    <source>
        <strain evidence="4 5">52996</strain>
    </source>
</reference>
<dbReference type="AlphaFoldDB" id="A0AAV9XXI1"/>
<gene>
    <name evidence="4" type="ORF">RS030_203224</name>
</gene>
<evidence type="ECO:0000313" key="5">
    <source>
        <dbReference type="Proteomes" id="UP001311799"/>
    </source>
</evidence>
<keyword evidence="5" id="KW-1185">Reference proteome</keyword>
<name>A0AAV9XXI1_9CRYT</name>
<proteinExistence type="predicted"/>
<keyword evidence="1" id="KW-0694">RNA-binding</keyword>
<feature type="domain" description="STL11/RBM22-like N-terminal" evidence="3">
    <location>
        <begin position="13"/>
        <end position="94"/>
    </location>
</feature>
<organism evidence="4 5">
    <name type="scientific">Cryptosporidium xiaoi</name>
    <dbReference type="NCBI Taxonomy" id="659607"/>
    <lineage>
        <taxon>Eukaryota</taxon>
        <taxon>Sar</taxon>
        <taxon>Alveolata</taxon>
        <taxon>Apicomplexa</taxon>
        <taxon>Conoidasida</taxon>
        <taxon>Coccidia</taxon>
        <taxon>Eucoccidiorida</taxon>
        <taxon>Eimeriorina</taxon>
        <taxon>Cryptosporidiidae</taxon>
        <taxon>Cryptosporidium</taxon>
    </lineage>
</organism>
<dbReference type="GO" id="GO:0071006">
    <property type="term" value="C:U2-type catalytic step 1 spliceosome"/>
    <property type="evidence" value="ECO:0007669"/>
    <property type="project" value="TreeGrafter"/>
</dbReference>
<dbReference type="GO" id="GO:0071007">
    <property type="term" value="C:U2-type catalytic step 2 spliceosome"/>
    <property type="evidence" value="ECO:0007669"/>
    <property type="project" value="TreeGrafter"/>
</dbReference>
<dbReference type="PANTHER" id="PTHR14089">
    <property type="entry name" value="PRE-MRNA-SPLICING FACTOR RBM22"/>
    <property type="match status" value="1"/>
</dbReference>
<feature type="compositionally biased region" description="Basic residues" evidence="2">
    <location>
        <begin position="164"/>
        <end position="175"/>
    </location>
</feature>